<reference evidence="3" key="1">
    <citation type="submission" date="2023-07" db="EMBL/GenBank/DDBJ databases">
        <title>30 novel species of actinomycetes from the DSMZ collection.</title>
        <authorList>
            <person name="Nouioui I."/>
        </authorList>
    </citation>
    <scope>NUCLEOTIDE SEQUENCE [LARGE SCALE GENOMIC DNA]</scope>
    <source>
        <strain evidence="3">DSM 44399</strain>
    </source>
</reference>
<accession>A0ABU2JDR2</accession>
<dbReference type="InterPro" id="IPR029058">
    <property type="entry name" value="AB_hydrolase_fold"/>
</dbReference>
<dbReference type="RefSeq" id="WP_311423554.1">
    <property type="nucleotide sequence ID" value="NZ_JAVREH010000017.1"/>
</dbReference>
<evidence type="ECO:0000313" key="3">
    <source>
        <dbReference type="Proteomes" id="UP001183176"/>
    </source>
</evidence>
<proteinExistence type="predicted"/>
<comment type="caution">
    <text evidence="2">The sequence shown here is derived from an EMBL/GenBank/DDBJ whole genome shotgun (WGS) entry which is preliminary data.</text>
</comment>
<gene>
    <name evidence="2" type="ORF">RM423_13480</name>
</gene>
<sequence>MSTPPLPMLHPQPPSAERRLSWRQHRQLRHEPYGLEIATVHVDGREVRSLSTGERTAAPELVFIPGMGSPGYLAPWARQSAAWTRATILDLPGWHHRRARSCAPSLDGVAVATARWLQVTGRTDVVLVGHSTGSQSALRVALLVPERLRGVVLAGPTFEPGTRTLGRVLRRSPTLVREAPGEVPAVLPSYLRSGGLPLLRLLLAALPDRPEDVIADVRPPMLVMTGQDDGFAPPDWARRLATLADAPCVVLPGAHNSCYPFPLQSDDAIRLAVAGWTADTAATVSLADGSHRGELPLSAASTYLRPNAATGSEIERD</sequence>
<keyword evidence="3" id="KW-1185">Reference proteome</keyword>
<evidence type="ECO:0000313" key="2">
    <source>
        <dbReference type="EMBL" id="MDT0262403.1"/>
    </source>
</evidence>
<dbReference type="SUPFAM" id="SSF53474">
    <property type="entry name" value="alpha/beta-Hydrolases"/>
    <property type="match status" value="1"/>
</dbReference>
<dbReference type="EMBL" id="JAVREH010000017">
    <property type="protein sequence ID" value="MDT0262403.1"/>
    <property type="molecule type" value="Genomic_DNA"/>
</dbReference>
<dbReference type="GO" id="GO:0016787">
    <property type="term" value="F:hydrolase activity"/>
    <property type="evidence" value="ECO:0007669"/>
    <property type="project" value="UniProtKB-KW"/>
</dbReference>
<name>A0ABU2JDR2_9ACTN</name>
<dbReference type="Gene3D" id="3.40.50.1820">
    <property type="entry name" value="alpha/beta hydrolase"/>
    <property type="match status" value="1"/>
</dbReference>
<feature type="domain" description="AB hydrolase-1" evidence="1">
    <location>
        <begin position="61"/>
        <end position="261"/>
    </location>
</feature>
<protein>
    <submittedName>
        <fullName evidence="2">Alpha/beta fold hydrolase</fullName>
    </submittedName>
</protein>
<dbReference type="Proteomes" id="UP001183176">
    <property type="component" value="Unassembled WGS sequence"/>
</dbReference>
<organism evidence="2 3">
    <name type="scientific">Jatrophihabitans lederbergiae</name>
    <dbReference type="NCBI Taxonomy" id="3075547"/>
    <lineage>
        <taxon>Bacteria</taxon>
        <taxon>Bacillati</taxon>
        <taxon>Actinomycetota</taxon>
        <taxon>Actinomycetes</taxon>
        <taxon>Jatrophihabitantales</taxon>
        <taxon>Jatrophihabitantaceae</taxon>
        <taxon>Jatrophihabitans</taxon>
    </lineage>
</organism>
<keyword evidence="2" id="KW-0378">Hydrolase</keyword>
<dbReference type="InterPro" id="IPR000073">
    <property type="entry name" value="AB_hydrolase_1"/>
</dbReference>
<evidence type="ECO:0000259" key="1">
    <source>
        <dbReference type="Pfam" id="PF12697"/>
    </source>
</evidence>
<dbReference type="Pfam" id="PF12697">
    <property type="entry name" value="Abhydrolase_6"/>
    <property type="match status" value="1"/>
</dbReference>
<dbReference type="PANTHER" id="PTHR43689">
    <property type="entry name" value="HYDROLASE"/>
    <property type="match status" value="1"/>
</dbReference>
<dbReference type="PANTHER" id="PTHR43689:SF8">
    <property type="entry name" value="ALPHA_BETA-HYDROLASES SUPERFAMILY PROTEIN"/>
    <property type="match status" value="1"/>
</dbReference>